<name>A0A1G7DCD1_9ACTN</name>
<keyword evidence="1" id="KW-1133">Transmembrane helix</keyword>
<dbReference type="EMBL" id="LT629688">
    <property type="protein sequence ID" value="SDE49173.1"/>
    <property type="molecule type" value="Genomic_DNA"/>
</dbReference>
<keyword evidence="3" id="KW-1185">Reference proteome</keyword>
<sequence>MSINLNDLLGDHPWTLWLVLAALLAGARLVVASPWLLRLAAAVLPAALVAALWPTAAAVQLLVAALSVAVVVVVVLLPRWRGRTATSG</sequence>
<dbReference type="AlphaFoldDB" id="A0A1G7DCD1"/>
<evidence type="ECO:0000256" key="1">
    <source>
        <dbReference type="SAM" id="Phobius"/>
    </source>
</evidence>
<dbReference type="RefSeq" id="WP_090595363.1">
    <property type="nucleotide sequence ID" value="NZ_LT629688.1"/>
</dbReference>
<proteinExistence type="predicted"/>
<evidence type="ECO:0000313" key="2">
    <source>
        <dbReference type="EMBL" id="SDE49173.1"/>
    </source>
</evidence>
<feature type="transmembrane region" description="Helical" evidence="1">
    <location>
        <begin position="59"/>
        <end position="77"/>
    </location>
</feature>
<organism evidence="2 3">
    <name type="scientific">Auraticoccus monumenti</name>
    <dbReference type="NCBI Taxonomy" id="675864"/>
    <lineage>
        <taxon>Bacteria</taxon>
        <taxon>Bacillati</taxon>
        <taxon>Actinomycetota</taxon>
        <taxon>Actinomycetes</taxon>
        <taxon>Propionibacteriales</taxon>
        <taxon>Propionibacteriaceae</taxon>
        <taxon>Auraticoccus</taxon>
    </lineage>
</organism>
<feature type="transmembrane region" description="Helical" evidence="1">
    <location>
        <begin position="14"/>
        <end position="31"/>
    </location>
</feature>
<feature type="transmembrane region" description="Helical" evidence="1">
    <location>
        <begin position="36"/>
        <end position="53"/>
    </location>
</feature>
<dbReference type="STRING" id="675864.SAMN04489747_3555"/>
<accession>A0A1G7DCD1</accession>
<reference evidence="2 3" key="1">
    <citation type="submission" date="2016-10" db="EMBL/GenBank/DDBJ databases">
        <authorList>
            <person name="de Groot N.N."/>
        </authorList>
    </citation>
    <scope>NUCLEOTIDE SEQUENCE [LARGE SCALE GENOMIC DNA]</scope>
    <source>
        <strain evidence="2 3">MON 2.2</strain>
    </source>
</reference>
<protein>
    <submittedName>
        <fullName evidence="2">Uncharacterized protein</fullName>
    </submittedName>
</protein>
<evidence type="ECO:0000313" key="3">
    <source>
        <dbReference type="Proteomes" id="UP000198546"/>
    </source>
</evidence>
<keyword evidence="1" id="KW-0472">Membrane</keyword>
<keyword evidence="1" id="KW-0812">Transmembrane</keyword>
<dbReference type="Proteomes" id="UP000198546">
    <property type="component" value="Chromosome i"/>
</dbReference>
<gene>
    <name evidence="2" type="ORF">SAMN04489747_3555</name>
</gene>